<proteinExistence type="predicted"/>
<feature type="compositionally biased region" description="Basic and acidic residues" evidence="1">
    <location>
        <begin position="114"/>
        <end position="131"/>
    </location>
</feature>
<evidence type="ECO:0000256" key="1">
    <source>
        <dbReference type="SAM" id="MobiDB-lite"/>
    </source>
</evidence>
<dbReference type="EMBL" id="CP036279">
    <property type="protein sequence ID" value="QDU61674.1"/>
    <property type="molecule type" value="Genomic_DNA"/>
</dbReference>
<gene>
    <name evidence="2" type="ORF">Pan216_25360</name>
</gene>
<evidence type="ECO:0000313" key="3">
    <source>
        <dbReference type="Proteomes" id="UP000317093"/>
    </source>
</evidence>
<sequence>MDDGRQLELVEEFQERGERREGFQVAEDPGAIAGWAGGRSTRDQRRKPPVGGARAILVVVHFLEGDENPVVEIGVELGEVLEGWAAEAAEDLVGVGEESGLVGEEFLGRVRQARLEDGKGGDSDRTTKARADGGSLGGEAAKSEECDRAVIADDEVGLHEFEEVAPGGDKGEELAGVVEADVVQDMGEGDGLLDGVRGRTALEGSLQVTDAEAAEDLLHRLQVPRGEEDLISPFAQRLHRPPMRQQVPQAPSEFPSEEDTWHTGSSSSTLRCIEPTAPNSLVDVLRPTSQVLSDPAPQRKVIVSPHPVARVWLSPKVSVATVACGRSRSR</sequence>
<feature type="region of interest" description="Disordered" evidence="1">
    <location>
        <begin position="114"/>
        <end position="141"/>
    </location>
</feature>
<organism evidence="2 3">
    <name type="scientific">Kolteria novifilia</name>
    <dbReference type="NCBI Taxonomy" id="2527975"/>
    <lineage>
        <taxon>Bacteria</taxon>
        <taxon>Pseudomonadati</taxon>
        <taxon>Planctomycetota</taxon>
        <taxon>Planctomycetia</taxon>
        <taxon>Kolteriales</taxon>
        <taxon>Kolteriaceae</taxon>
        <taxon>Kolteria</taxon>
    </lineage>
</organism>
<dbReference type="KEGG" id="knv:Pan216_25360"/>
<dbReference type="Proteomes" id="UP000317093">
    <property type="component" value="Chromosome"/>
</dbReference>
<reference evidence="2 3" key="1">
    <citation type="submission" date="2019-02" db="EMBL/GenBank/DDBJ databases">
        <title>Deep-cultivation of Planctomycetes and their phenomic and genomic characterization uncovers novel biology.</title>
        <authorList>
            <person name="Wiegand S."/>
            <person name="Jogler M."/>
            <person name="Boedeker C."/>
            <person name="Pinto D."/>
            <person name="Vollmers J."/>
            <person name="Rivas-Marin E."/>
            <person name="Kohn T."/>
            <person name="Peeters S.H."/>
            <person name="Heuer A."/>
            <person name="Rast P."/>
            <person name="Oberbeckmann S."/>
            <person name="Bunk B."/>
            <person name="Jeske O."/>
            <person name="Meyerdierks A."/>
            <person name="Storesund J.E."/>
            <person name="Kallscheuer N."/>
            <person name="Luecker S."/>
            <person name="Lage O.M."/>
            <person name="Pohl T."/>
            <person name="Merkel B.J."/>
            <person name="Hornburger P."/>
            <person name="Mueller R.-W."/>
            <person name="Bruemmer F."/>
            <person name="Labrenz M."/>
            <person name="Spormann A.M."/>
            <person name="Op den Camp H."/>
            <person name="Overmann J."/>
            <person name="Amann R."/>
            <person name="Jetten M.S.M."/>
            <person name="Mascher T."/>
            <person name="Medema M.H."/>
            <person name="Devos D.P."/>
            <person name="Kaster A.-K."/>
            <person name="Ovreas L."/>
            <person name="Rohde M."/>
            <person name="Galperin M.Y."/>
            <person name="Jogler C."/>
        </authorList>
    </citation>
    <scope>NUCLEOTIDE SEQUENCE [LARGE SCALE GENOMIC DNA]</scope>
    <source>
        <strain evidence="2 3">Pan216</strain>
    </source>
</reference>
<evidence type="ECO:0000313" key="2">
    <source>
        <dbReference type="EMBL" id="QDU61674.1"/>
    </source>
</evidence>
<name>A0A518B400_9BACT</name>
<dbReference type="AlphaFoldDB" id="A0A518B400"/>
<feature type="region of interest" description="Disordered" evidence="1">
    <location>
        <begin position="18"/>
        <end position="48"/>
    </location>
</feature>
<feature type="region of interest" description="Disordered" evidence="1">
    <location>
        <begin position="241"/>
        <end position="272"/>
    </location>
</feature>
<accession>A0A518B400</accession>
<keyword evidence="3" id="KW-1185">Reference proteome</keyword>
<protein>
    <submittedName>
        <fullName evidence="2">Uncharacterized protein</fullName>
    </submittedName>
</protein>